<keyword evidence="3" id="KW-1185">Reference proteome</keyword>
<dbReference type="PROSITE" id="PS51819">
    <property type="entry name" value="VOC"/>
    <property type="match status" value="1"/>
</dbReference>
<dbReference type="InterPro" id="IPR037523">
    <property type="entry name" value="VOC_core"/>
</dbReference>
<evidence type="ECO:0000259" key="1">
    <source>
        <dbReference type="PROSITE" id="PS51819"/>
    </source>
</evidence>
<feature type="domain" description="VOC" evidence="1">
    <location>
        <begin position="4"/>
        <end position="115"/>
    </location>
</feature>
<evidence type="ECO:0000313" key="2">
    <source>
        <dbReference type="EMBL" id="TPG64308.1"/>
    </source>
</evidence>
<dbReference type="PANTHER" id="PTHR21366">
    <property type="entry name" value="GLYOXALASE FAMILY PROTEIN"/>
    <property type="match status" value="1"/>
</dbReference>
<comment type="caution">
    <text evidence="2">The sequence shown here is derived from an EMBL/GenBank/DDBJ whole genome shotgun (WGS) entry which is preliminary data.</text>
</comment>
<dbReference type="GO" id="GO:0016740">
    <property type="term" value="F:transferase activity"/>
    <property type="evidence" value="ECO:0007669"/>
    <property type="project" value="UniProtKB-KW"/>
</dbReference>
<dbReference type="OrthoDB" id="4265398at2"/>
<keyword evidence="2" id="KW-0808">Transferase</keyword>
<reference evidence="2 3" key="1">
    <citation type="journal article" date="2019" name="Environ. Microbiol.">
        <title>Species interactions and distinct microbial communities in high Arctic permafrost affected cryosols are associated with the CH4 and CO2 gas fluxes.</title>
        <authorList>
            <person name="Altshuler I."/>
            <person name="Hamel J."/>
            <person name="Turney S."/>
            <person name="Magnuson E."/>
            <person name="Levesque R."/>
            <person name="Greer C."/>
            <person name="Whyte L.G."/>
        </authorList>
    </citation>
    <scope>NUCLEOTIDE SEQUENCE [LARGE SCALE GENOMIC DNA]</scope>
    <source>
        <strain evidence="2 3">E4</strain>
    </source>
</reference>
<organism evidence="2 3">
    <name type="scientific">Ewingella americana</name>
    <dbReference type="NCBI Taxonomy" id="41202"/>
    <lineage>
        <taxon>Bacteria</taxon>
        <taxon>Pseudomonadati</taxon>
        <taxon>Pseudomonadota</taxon>
        <taxon>Gammaproteobacteria</taxon>
        <taxon>Enterobacterales</taxon>
        <taxon>Yersiniaceae</taxon>
        <taxon>Ewingella</taxon>
    </lineage>
</organism>
<dbReference type="RefSeq" id="WP_140470816.1">
    <property type="nucleotide sequence ID" value="NZ_RCZD01000002.1"/>
</dbReference>
<dbReference type="SUPFAM" id="SSF54593">
    <property type="entry name" value="Glyoxalase/Bleomycin resistance protein/Dihydroxybiphenyl dioxygenase"/>
    <property type="match status" value="1"/>
</dbReference>
<dbReference type="Pfam" id="PF00903">
    <property type="entry name" value="Glyoxalase"/>
    <property type="match status" value="1"/>
</dbReference>
<dbReference type="Gene3D" id="3.10.180.10">
    <property type="entry name" value="2,3-Dihydroxybiphenyl 1,2-Dioxygenase, domain 1"/>
    <property type="match status" value="1"/>
</dbReference>
<name>A0A502GSC6_9GAMM</name>
<dbReference type="InterPro" id="IPR050383">
    <property type="entry name" value="GlyoxalaseI/FosfomycinResist"/>
</dbReference>
<dbReference type="InterPro" id="IPR029068">
    <property type="entry name" value="Glyas_Bleomycin-R_OHBP_Dase"/>
</dbReference>
<dbReference type="AlphaFoldDB" id="A0A502GSC6"/>
<dbReference type="EMBL" id="RCZD01000002">
    <property type="protein sequence ID" value="TPG64308.1"/>
    <property type="molecule type" value="Genomic_DNA"/>
</dbReference>
<dbReference type="Proteomes" id="UP000317663">
    <property type="component" value="Unassembled WGS sequence"/>
</dbReference>
<accession>A0A502GSC6</accession>
<evidence type="ECO:0000313" key="3">
    <source>
        <dbReference type="Proteomes" id="UP000317663"/>
    </source>
</evidence>
<proteinExistence type="predicted"/>
<protein>
    <submittedName>
        <fullName evidence="2">Glutathione transferase</fullName>
    </submittedName>
</protein>
<gene>
    <name evidence="2" type="ORF">EAH77_05685</name>
</gene>
<sequence>MLTGFNHLTLSCSNLDQSIRFYCELLGLKLNATWAGGAYLSLPGLWLCLTNETTKTALPQPEYTHYAFSIKSENISKFREILQAAGVTEWKQNHSEGGSYYFLDPDGHKLEAHDGDLSTRLAACRLKPYSQMTIYD</sequence>
<dbReference type="PANTHER" id="PTHR21366:SF14">
    <property type="entry name" value="GLYOXALASE DOMAIN-CONTAINING PROTEIN 5"/>
    <property type="match status" value="1"/>
</dbReference>
<dbReference type="InterPro" id="IPR004360">
    <property type="entry name" value="Glyas_Fos-R_dOase_dom"/>
</dbReference>